<evidence type="ECO:0000256" key="1">
    <source>
        <dbReference type="SAM" id="Phobius"/>
    </source>
</evidence>
<keyword evidence="1" id="KW-1133">Transmembrane helix</keyword>
<keyword evidence="3" id="KW-1185">Reference proteome</keyword>
<keyword evidence="1" id="KW-0812">Transmembrane</keyword>
<feature type="non-terminal residue" evidence="2">
    <location>
        <position position="37"/>
    </location>
</feature>
<evidence type="ECO:0000313" key="3">
    <source>
        <dbReference type="Proteomes" id="UP000054359"/>
    </source>
</evidence>
<accession>A0A087UTI7</accession>
<organism evidence="2 3">
    <name type="scientific">Stegodyphus mimosarum</name>
    <name type="common">African social velvet spider</name>
    <dbReference type="NCBI Taxonomy" id="407821"/>
    <lineage>
        <taxon>Eukaryota</taxon>
        <taxon>Metazoa</taxon>
        <taxon>Ecdysozoa</taxon>
        <taxon>Arthropoda</taxon>
        <taxon>Chelicerata</taxon>
        <taxon>Arachnida</taxon>
        <taxon>Araneae</taxon>
        <taxon>Araneomorphae</taxon>
        <taxon>Entelegynae</taxon>
        <taxon>Eresoidea</taxon>
        <taxon>Eresidae</taxon>
        <taxon>Stegodyphus</taxon>
    </lineage>
</organism>
<dbReference type="Proteomes" id="UP000054359">
    <property type="component" value="Unassembled WGS sequence"/>
</dbReference>
<proteinExistence type="predicted"/>
<dbReference type="AlphaFoldDB" id="A0A087UTI7"/>
<reference evidence="2 3" key="1">
    <citation type="submission" date="2013-11" db="EMBL/GenBank/DDBJ databases">
        <title>Genome sequencing of Stegodyphus mimosarum.</title>
        <authorList>
            <person name="Bechsgaard J."/>
        </authorList>
    </citation>
    <scope>NUCLEOTIDE SEQUENCE [LARGE SCALE GENOMIC DNA]</scope>
</reference>
<feature type="transmembrane region" description="Helical" evidence="1">
    <location>
        <begin position="6"/>
        <end position="32"/>
    </location>
</feature>
<sequence>MFEFLLLNFSLVAAFLASFVTFHLLLFFPFLFSHVVF</sequence>
<name>A0A087UTI7_STEMI</name>
<gene>
    <name evidence="2" type="ORF">X975_21853</name>
</gene>
<evidence type="ECO:0000313" key="2">
    <source>
        <dbReference type="EMBL" id="KFM80676.1"/>
    </source>
</evidence>
<protein>
    <submittedName>
        <fullName evidence="2">Uncharacterized protein</fullName>
    </submittedName>
</protein>
<keyword evidence="1" id="KW-0472">Membrane</keyword>
<dbReference type="EMBL" id="KK121533">
    <property type="protein sequence ID" value="KFM80676.1"/>
    <property type="molecule type" value="Genomic_DNA"/>
</dbReference>